<sequence length="205" mass="21478">MPALEQSARARVVVLLSGTGTLCEALLTAAEDPGYPAAVVAVGSDRDAPGLEHARRRGIATFTCALRDHPDRAAWDSALAAAIAVHRPDLVVSAGFMKIVGPAVLAAHGGRLLNTHPALLPAFPGAHAVRDALAAGAEVTGSTVHWVDAGVDTGPVIAQREVPVLPGDDEARLHERIKDVERELLVETVARVVTRLCTQTPEDPR</sequence>
<evidence type="ECO:0000256" key="4">
    <source>
        <dbReference type="ARBA" id="ARBA00038440"/>
    </source>
</evidence>
<keyword evidence="9" id="KW-1185">Reference proteome</keyword>
<dbReference type="FunFam" id="3.40.50.170:FF:000008">
    <property type="entry name" value="Phosphoribosylglycinamide formyltransferase"/>
    <property type="match status" value="1"/>
</dbReference>
<feature type="site" description="Raises pKa of active site His" evidence="6">
    <location>
        <position position="152"/>
    </location>
</feature>
<evidence type="ECO:0000256" key="1">
    <source>
        <dbReference type="ARBA" id="ARBA00005054"/>
    </source>
</evidence>
<dbReference type="AlphaFoldDB" id="A0A1I0H6U9"/>
<dbReference type="HAMAP" id="MF_01930">
    <property type="entry name" value="PurN"/>
    <property type="match status" value="1"/>
</dbReference>
<feature type="binding site" evidence="6">
    <location>
        <begin position="97"/>
        <end position="100"/>
    </location>
    <ligand>
        <name>(6R)-10-formyltetrahydrofolate</name>
        <dbReference type="ChEBI" id="CHEBI:195366"/>
    </ligand>
</feature>
<comment type="catalytic activity">
    <reaction evidence="5 6">
        <text>N(1)-(5-phospho-beta-D-ribosyl)glycinamide + (6R)-10-formyltetrahydrofolate = N(2)-formyl-N(1)-(5-phospho-beta-D-ribosyl)glycinamide + (6S)-5,6,7,8-tetrahydrofolate + H(+)</text>
        <dbReference type="Rhea" id="RHEA:15053"/>
        <dbReference type="ChEBI" id="CHEBI:15378"/>
        <dbReference type="ChEBI" id="CHEBI:57453"/>
        <dbReference type="ChEBI" id="CHEBI:143788"/>
        <dbReference type="ChEBI" id="CHEBI:147286"/>
        <dbReference type="ChEBI" id="CHEBI:195366"/>
        <dbReference type="EC" id="2.1.2.2"/>
    </reaction>
</comment>
<evidence type="ECO:0000313" key="8">
    <source>
        <dbReference type="EMBL" id="SET79358.1"/>
    </source>
</evidence>
<evidence type="ECO:0000256" key="3">
    <source>
        <dbReference type="ARBA" id="ARBA00022755"/>
    </source>
</evidence>
<feature type="active site" description="Proton donor" evidence="6">
    <location>
        <position position="116"/>
    </location>
</feature>
<dbReference type="EMBL" id="FOIE01000008">
    <property type="protein sequence ID" value="SET79358.1"/>
    <property type="molecule type" value="Genomic_DNA"/>
</dbReference>
<feature type="domain" description="Formyl transferase N-terminal" evidence="7">
    <location>
        <begin position="11"/>
        <end position="189"/>
    </location>
</feature>
<proteinExistence type="inferred from homology"/>
<dbReference type="GO" id="GO:0006189">
    <property type="term" value="P:'de novo' IMP biosynthetic process"/>
    <property type="evidence" value="ECO:0007669"/>
    <property type="project" value="UniProtKB-UniRule"/>
</dbReference>
<dbReference type="InterPro" id="IPR001555">
    <property type="entry name" value="GART_AS"/>
</dbReference>
<dbReference type="InterPro" id="IPR036477">
    <property type="entry name" value="Formyl_transf_N_sf"/>
</dbReference>
<dbReference type="PANTHER" id="PTHR43369">
    <property type="entry name" value="PHOSPHORIBOSYLGLYCINAMIDE FORMYLTRANSFERASE"/>
    <property type="match status" value="1"/>
</dbReference>
<feature type="binding site" evidence="6">
    <location>
        <position position="114"/>
    </location>
    <ligand>
        <name>(6R)-10-formyltetrahydrofolate</name>
        <dbReference type="ChEBI" id="CHEBI:195366"/>
    </ligand>
</feature>
<dbReference type="GO" id="GO:0005829">
    <property type="term" value="C:cytosol"/>
    <property type="evidence" value="ECO:0007669"/>
    <property type="project" value="TreeGrafter"/>
</dbReference>
<evidence type="ECO:0000259" key="7">
    <source>
        <dbReference type="Pfam" id="PF00551"/>
    </source>
</evidence>
<comment type="function">
    <text evidence="6">Catalyzes the transfer of a formyl group from 10-formyltetrahydrofolate to 5-phospho-ribosyl-glycinamide (GAR), producing 5-phospho-ribosyl-N-formylglycinamide (FGAR) and tetrahydrofolate.</text>
</comment>
<accession>A0A1I0H6U9</accession>
<dbReference type="SUPFAM" id="SSF53328">
    <property type="entry name" value="Formyltransferase"/>
    <property type="match status" value="1"/>
</dbReference>
<dbReference type="CDD" id="cd08645">
    <property type="entry name" value="FMT_core_GART"/>
    <property type="match status" value="1"/>
</dbReference>
<dbReference type="RefSeq" id="WP_091446558.1">
    <property type="nucleotide sequence ID" value="NZ_FOIE01000008.1"/>
</dbReference>
<dbReference type="GO" id="GO:0004644">
    <property type="term" value="F:phosphoribosylglycinamide formyltransferase activity"/>
    <property type="evidence" value="ECO:0007669"/>
    <property type="project" value="UniProtKB-UniRule"/>
</dbReference>
<dbReference type="Proteomes" id="UP000198507">
    <property type="component" value="Unassembled WGS sequence"/>
</dbReference>
<comment type="pathway">
    <text evidence="1 6">Purine metabolism; IMP biosynthesis via de novo pathway; N(2)-formyl-N(1)-(5-phospho-D-ribosyl)glycinamide from N(1)-(5-phospho-D-ribosyl)glycinamide (10-formyl THF route): step 1/1.</text>
</comment>
<dbReference type="InterPro" id="IPR002376">
    <property type="entry name" value="Formyl_transf_N"/>
</dbReference>
<comment type="caution">
    <text evidence="6">Lacks conserved residue(s) required for the propagation of feature annotation.</text>
</comment>
<dbReference type="Gene3D" id="3.40.50.170">
    <property type="entry name" value="Formyl transferase, N-terminal domain"/>
    <property type="match status" value="1"/>
</dbReference>
<dbReference type="UniPathway" id="UPA00074">
    <property type="reaction ID" value="UER00126"/>
</dbReference>
<evidence type="ECO:0000256" key="6">
    <source>
        <dbReference type="HAMAP-Rule" id="MF_01930"/>
    </source>
</evidence>
<dbReference type="NCBIfam" id="TIGR00639">
    <property type="entry name" value="PurN"/>
    <property type="match status" value="1"/>
</dbReference>
<dbReference type="InterPro" id="IPR004607">
    <property type="entry name" value="GART"/>
</dbReference>
<protein>
    <recommendedName>
        <fullName evidence="6">Phosphoribosylglycinamide formyltransferase</fullName>
        <ecNumber evidence="6">2.1.2.2</ecNumber>
    </recommendedName>
    <alternativeName>
        <fullName evidence="6">5'-phosphoribosylglycinamide transformylase</fullName>
    </alternativeName>
    <alternativeName>
        <fullName evidence="6">GAR transformylase</fullName>
        <shortName evidence="6">GART</shortName>
    </alternativeName>
</protein>
<keyword evidence="3 6" id="KW-0658">Purine biosynthesis</keyword>
<name>A0A1I0H6U9_9ACTN</name>
<comment type="similarity">
    <text evidence="4 6">Belongs to the GART family.</text>
</comment>
<gene>
    <name evidence="6" type="primary">purN</name>
    <name evidence="8" type="ORF">SAMN04488546_3650</name>
</gene>
<dbReference type="EC" id="2.1.2.2" evidence="6"/>
<evidence type="ECO:0000313" key="9">
    <source>
        <dbReference type="Proteomes" id="UP000198507"/>
    </source>
</evidence>
<keyword evidence="2 6" id="KW-0808">Transferase</keyword>
<evidence type="ECO:0000256" key="5">
    <source>
        <dbReference type="ARBA" id="ARBA00047664"/>
    </source>
</evidence>
<feature type="binding site" evidence="6">
    <location>
        <position position="72"/>
    </location>
    <ligand>
        <name>(6R)-10-formyltetrahydrofolate</name>
        <dbReference type="ChEBI" id="CHEBI:195366"/>
    </ligand>
</feature>
<dbReference type="PROSITE" id="PS00373">
    <property type="entry name" value="GART"/>
    <property type="match status" value="1"/>
</dbReference>
<evidence type="ECO:0000256" key="2">
    <source>
        <dbReference type="ARBA" id="ARBA00022679"/>
    </source>
</evidence>
<organism evidence="8 9">
    <name type="scientific">Geodermatophilus poikilotrophus</name>
    <dbReference type="NCBI Taxonomy" id="1333667"/>
    <lineage>
        <taxon>Bacteria</taxon>
        <taxon>Bacillati</taxon>
        <taxon>Actinomycetota</taxon>
        <taxon>Actinomycetes</taxon>
        <taxon>Geodermatophilales</taxon>
        <taxon>Geodermatophilaceae</taxon>
        <taxon>Geodermatophilus</taxon>
    </lineage>
</organism>
<reference evidence="9" key="1">
    <citation type="submission" date="2016-10" db="EMBL/GenBank/DDBJ databases">
        <authorList>
            <person name="Varghese N."/>
            <person name="Submissions S."/>
        </authorList>
    </citation>
    <scope>NUCLEOTIDE SEQUENCE [LARGE SCALE GENOMIC DNA]</scope>
    <source>
        <strain evidence="9">DSM 44209</strain>
    </source>
</reference>
<dbReference type="OrthoDB" id="9806170at2"/>
<dbReference type="PANTHER" id="PTHR43369:SF2">
    <property type="entry name" value="PHOSPHORIBOSYLGLYCINAMIDE FORMYLTRANSFERASE"/>
    <property type="match status" value="1"/>
</dbReference>
<dbReference type="Pfam" id="PF00551">
    <property type="entry name" value="Formyl_trans_N"/>
    <property type="match status" value="1"/>
</dbReference>